<evidence type="ECO:0000313" key="5">
    <source>
        <dbReference type="Proteomes" id="UP000503166"/>
    </source>
</evidence>
<dbReference type="GO" id="GO:0006508">
    <property type="term" value="P:proteolysis"/>
    <property type="evidence" value="ECO:0007669"/>
    <property type="project" value="UniProtKB-KW"/>
</dbReference>
<evidence type="ECO:0000256" key="1">
    <source>
        <dbReference type="ARBA" id="ARBA00009067"/>
    </source>
</evidence>
<feature type="transmembrane region" description="Helical" evidence="2">
    <location>
        <begin position="162"/>
        <end position="180"/>
    </location>
</feature>
<dbReference type="InterPro" id="IPR003675">
    <property type="entry name" value="Rce1/LyrA-like_dom"/>
</dbReference>
<sequence>MIKQIYQILIERLKIVFVCITFFLLHVLIQVPAASAIPDLGKNTAIIIFIRIILILAVIPIAILLRNYLNYFSKGTEIFSSIQDVTIRKKDIQVIIEIAVVDLITTAGYIAINGMPEDKTLCKILLDNPLILVLSILTMGFTQPFLEEFLYRGILLGGLRHYSKVLAVIVSSFVFSYIHVYDYHEVINLQLIGGLIYGLTFLKTNKLYPSIILHSMHNLIILVLVLWHG</sequence>
<dbReference type="RefSeq" id="WP_074626894.1">
    <property type="nucleotide sequence ID" value="NZ_CP046919.1"/>
</dbReference>
<feature type="transmembrane region" description="Helical" evidence="2">
    <location>
        <begin position="45"/>
        <end position="65"/>
    </location>
</feature>
<dbReference type="AlphaFoldDB" id="A0A6G8HZ70"/>
<protein>
    <submittedName>
        <fullName evidence="4">CPBP family intramembrane metalloprotease</fullName>
    </submittedName>
</protein>
<keyword evidence="4" id="KW-0645">Protease</keyword>
<dbReference type="GO" id="GO:0008237">
    <property type="term" value="F:metallopeptidase activity"/>
    <property type="evidence" value="ECO:0007669"/>
    <property type="project" value="UniProtKB-KW"/>
</dbReference>
<dbReference type="GO" id="GO:0080120">
    <property type="term" value="P:CAAX-box protein maturation"/>
    <property type="evidence" value="ECO:0007669"/>
    <property type="project" value="UniProtKB-ARBA"/>
</dbReference>
<dbReference type="GO" id="GO:0004175">
    <property type="term" value="F:endopeptidase activity"/>
    <property type="evidence" value="ECO:0007669"/>
    <property type="project" value="UniProtKB-ARBA"/>
</dbReference>
<dbReference type="Proteomes" id="UP000503166">
    <property type="component" value="Chromosome"/>
</dbReference>
<organism evidence="4 5">
    <name type="scientific">Streptococcus ruminicola</name>
    <dbReference type="NCBI Taxonomy" id="2686210"/>
    <lineage>
        <taxon>Bacteria</taxon>
        <taxon>Bacillati</taxon>
        <taxon>Bacillota</taxon>
        <taxon>Bacilli</taxon>
        <taxon>Lactobacillales</taxon>
        <taxon>Streptococcaceae</taxon>
        <taxon>Streptococcus</taxon>
    </lineage>
</organism>
<evidence type="ECO:0000259" key="3">
    <source>
        <dbReference type="Pfam" id="PF02517"/>
    </source>
</evidence>
<feature type="transmembrane region" description="Helical" evidence="2">
    <location>
        <begin position="124"/>
        <end position="141"/>
    </location>
</feature>
<feature type="domain" description="CAAX prenyl protease 2/Lysostaphin resistance protein A-like" evidence="3">
    <location>
        <begin position="132"/>
        <end position="220"/>
    </location>
</feature>
<evidence type="ECO:0000256" key="2">
    <source>
        <dbReference type="SAM" id="Phobius"/>
    </source>
</evidence>
<dbReference type="PANTHER" id="PTHR43592:SF15">
    <property type="entry name" value="CAAX AMINO TERMINAL PROTEASE FAMILY PROTEIN"/>
    <property type="match status" value="1"/>
</dbReference>
<gene>
    <name evidence="4" type="ORF">GPZ88_03310</name>
</gene>
<dbReference type="EMBL" id="CP046919">
    <property type="protein sequence ID" value="QIM46162.1"/>
    <property type="molecule type" value="Genomic_DNA"/>
</dbReference>
<feature type="transmembrane region" description="Helical" evidence="2">
    <location>
        <begin position="94"/>
        <end position="112"/>
    </location>
</feature>
<dbReference type="PANTHER" id="PTHR43592">
    <property type="entry name" value="CAAX AMINO TERMINAL PROTEASE"/>
    <property type="match status" value="1"/>
</dbReference>
<keyword evidence="4" id="KW-0482">Metalloprotease</keyword>
<feature type="transmembrane region" description="Helical" evidence="2">
    <location>
        <begin position="186"/>
        <end position="202"/>
    </location>
</feature>
<keyword evidence="4" id="KW-0378">Hydrolase</keyword>
<feature type="transmembrane region" description="Helical" evidence="2">
    <location>
        <begin position="207"/>
        <end position="227"/>
    </location>
</feature>
<keyword evidence="2" id="KW-1133">Transmembrane helix</keyword>
<accession>A0A6G8HZ70</accession>
<proteinExistence type="inferred from homology"/>
<keyword evidence="2" id="KW-0812">Transmembrane</keyword>
<comment type="similarity">
    <text evidence="1">Belongs to the UPF0177 family.</text>
</comment>
<dbReference type="Pfam" id="PF02517">
    <property type="entry name" value="Rce1-like"/>
    <property type="match status" value="1"/>
</dbReference>
<feature type="transmembrane region" description="Helical" evidence="2">
    <location>
        <begin position="12"/>
        <end position="33"/>
    </location>
</feature>
<keyword evidence="2" id="KW-0472">Membrane</keyword>
<name>A0A6G8HZ70_9STRE</name>
<reference evidence="4 5" key="1">
    <citation type="submission" date="2019-12" db="EMBL/GenBank/DDBJ databases">
        <title>Complete genome sequence of Streptococcus sp. CNU G2 isolated frome Bos taurus coreanae.</title>
        <authorList>
            <person name="Park S.Y."/>
            <person name="Kim J.H."/>
            <person name="Seo S.W."/>
        </authorList>
    </citation>
    <scope>NUCLEOTIDE SEQUENCE [LARGE SCALE GENOMIC DNA]</scope>
    <source>
        <strain evidence="4 5">CNU G2</strain>
    </source>
</reference>
<evidence type="ECO:0000313" key="4">
    <source>
        <dbReference type="EMBL" id="QIM46162.1"/>
    </source>
</evidence>
<dbReference type="KEGG" id="srum:GPZ88_03310"/>